<sequence length="663" mass="73385">MSEIHGSKGAYVAGDWVPIEECAEKYNISGNTSGDCYRKKYSKECESCPRSRSAHSAEKKDGTYDVVVIGAGCIGGAIARELSKTTASVLLLEGADDVTQGATKGNSGIVHAGYDDKPGSVRAKFCWPGNQMFPQLDAELHFGFEKCGSLVVARGKDDEKILNELMERGRENGVKNLRIVQRTELREMEPFINEDATCALFSPDAGNIIPYEYAIALCENAVDNGVELRIRRVVKKITKDPDGIFTIEVGHWEPTEELLTGMSKWKKYLPYLLGILFVANSFHFYEYGQTMLGTLMNVLITLGLTSLFASKSGKDIKPSRFTPSKGTDLDGFTEIEKIRTRYIVNSAGCQSDYIAEMLGDKSFKIKPRMGEYILLHKNQGHKTRHILFPAPHPFLGKGVLVQKTLWGNLILGPTARDTLQKNKKTGEYEINPKVRDEPNDNILSFILGKCKNLVPDLDAAEVIHTFSGARAKNTREDWIIEPCPTEKNVIYAAGIDSPGIAGSPAIAVEVCRLLKQAGAPISEMDPAFNPNRAPIVVPKDGWRGIKAGPVGKYTNPKENVICKCEKVTEAEVIEACRRSLPIDSTQAIRKRTRAGMGHCQGDPDNYGCEARVVEIIARERRMNPKDVGTRPWPASSMLSERFIKEKEKKKFEDLASKNYQGPL</sequence>
<evidence type="ECO:0008006" key="5">
    <source>
        <dbReference type="Google" id="ProtNLM"/>
    </source>
</evidence>
<dbReference type="Gene3D" id="1.10.10.1100">
    <property type="entry name" value="BFD-like [2Fe-2S]-binding domain"/>
    <property type="match status" value="1"/>
</dbReference>
<dbReference type="InterPro" id="IPR007419">
    <property type="entry name" value="BFD-like_2Fe2S-bd_dom"/>
</dbReference>
<evidence type="ECO:0000313" key="4">
    <source>
        <dbReference type="EMBL" id="CAE0435559.1"/>
    </source>
</evidence>
<protein>
    <recommendedName>
        <fullName evidence="5">FAD dependent oxidoreductase domain-containing protein</fullName>
    </recommendedName>
</protein>
<dbReference type="Pfam" id="PF04324">
    <property type="entry name" value="Fer2_BFD"/>
    <property type="match status" value="1"/>
</dbReference>
<evidence type="ECO:0000259" key="1">
    <source>
        <dbReference type="Pfam" id="PF01266"/>
    </source>
</evidence>
<feature type="domain" description="FAD dependent oxidoreductase" evidence="1">
    <location>
        <begin position="65"/>
        <end position="247"/>
    </location>
</feature>
<dbReference type="Gene3D" id="3.30.9.10">
    <property type="entry name" value="D-Amino Acid Oxidase, subunit A, domain 2"/>
    <property type="match status" value="2"/>
</dbReference>
<dbReference type="AlphaFoldDB" id="A0A6S8B8R7"/>
<dbReference type="InterPro" id="IPR006076">
    <property type="entry name" value="FAD-dep_OxRdtase"/>
</dbReference>
<evidence type="ECO:0000313" key="3">
    <source>
        <dbReference type="EMBL" id="CAE0435558.1"/>
    </source>
</evidence>
<evidence type="ECO:0000259" key="2">
    <source>
        <dbReference type="Pfam" id="PF04324"/>
    </source>
</evidence>
<dbReference type="Pfam" id="PF01266">
    <property type="entry name" value="DAO"/>
    <property type="match status" value="2"/>
</dbReference>
<dbReference type="PANTHER" id="PTHR42720">
    <property type="entry name" value="GLYCEROL-3-PHOSPHATE DEHYDROGENASE"/>
    <property type="match status" value="1"/>
</dbReference>
<dbReference type="SUPFAM" id="SSF51905">
    <property type="entry name" value="FAD/NAD(P)-binding domain"/>
    <property type="match status" value="1"/>
</dbReference>
<feature type="domain" description="FAD dependent oxidoreductase" evidence="1">
    <location>
        <begin position="337"/>
        <end position="512"/>
    </location>
</feature>
<feature type="domain" description="BFD-like [2Fe-2S]-binding" evidence="2">
    <location>
        <begin position="560"/>
        <end position="617"/>
    </location>
</feature>
<dbReference type="EMBL" id="HBIN01007911">
    <property type="protein sequence ID" value="CAE0435559.1"/>
    <property type="molecule type" value="Transcribed_RNA"/>
</dbReference>
<dbReference type="CDD" id="cd19946">
    <property type="entry name" value="GlpA-like_Fer2_BFD-like"/>
    <property type="match status" value="1"/>
</dbReference>
<organism evidence="4">
    <name type="scientific">Aplanochytrium stocchinoi</name>
    <dbReference type="NCBI Taxonomy" id="215587"/>
    <lineage>
        <taxon>Eukaryota</taxon>
        <taxon>Sar</taxon>
        <taxon>Stramenopiles</taxon>
        <taxon>Bigyra</taxon>
        <taxon>Labyrinthulomycetes</taxon>
        <taxon>Thraustochytrida</taxon>
        <taxon>Thraustochytriidae</taxon>
        <taxon>Aplanochytrium</taxon>
    </lineage>
</organism>
<dbReference type="EMBL" id="HBIN01007910">
    <property type="protein sequence ID" value="CAE0435558.1"/>
    <property type="molecule type" value="Transcribed_RNA"/>
</dbReference>
<name>A0A6S8B8R7_9STRA</name>
<dbReference type="InterPro" id="IPR041854">
    <property type="entry name" value="BFD-like_2Fe2S-bd_dom_sf"/>
</dbReference>
<proteinExistence type="predicted"/>
<dbReference type="InterPro" id="IPR036188">
    <property type="entry name" value="FAD/NAD-bd_sf"/>
</dbReference>
<dbReference type="PANTHER" id="PTHR42720:SF1">
    <property type="entry name" value="GLYCEROL 3-PHOSPHATE OXIDASE"/>
    <property type="match status" value="1"/>
</dbReference>
<dbReference type="Gene3D" id="3.50.50.60">
    <property type="entry name" value="FAD/NAD(P)-binding domain"/>
    <property type="match status" value="1"/>
</dbReference>
<accession>A0A6S8B8R7</accession>
<gene>
    <name evidence="3" type="ORF">ASTO00021_LOCUS5838</name>
    <name evidence="4" type="ORF">ASTO00021_LOCUS5839</name>
</gene>
<reference evidence="4" key="1">
    <citation type="submission" date="2021-01" db="EMBL/GenBank/DDBJ databases">
        <authorList>
            <person name="Corre E."/>
            <person name="Pelletier E."/>
            <person name="Niang G."/>
            <person name="Scheremetjew M."/>
            <person name="Finn R."/>
            <person name="Kale V."/>
            <person name="Holt S."/>
            <person name="Cochrane G."/>
            <person name="Meng A."/>
            <person name="Brown T."/>
            <person name="Cohen L."/>
        </authorList>
    </citation>
    <scope>NUCLEOTIDE SEQUENCE</scope>
    <source>
        <strain evidence="4">GSBS06</strain>
    </source>
</reference>
<dbReference type="InterPro" id="IPR052745">
    <property type="entry name" value="G3P_Oxidase/Oxidoreductase"/>
</dbReference>